<evidence type="ECO:0000313" key="10">
    <source>
        <dbReference type="Proteomes" id="UP000663508"/>
    </source>
</evidence>
<evidence type="ECO:0008006" key="11">
    <source>
        <dbReference type="Google" id="ProtNLM"/>
    </source>
</evidence>
<dbReference type="FunFam" id="1.10.287.950:FF:000001">
    <property type="entry name" value="Methyl-accepting chemotaxis sensory transducer"/>
    <property type="match status" value="1"/>
</dbReference>
<dbReference type="SMART" id="SM00283">
    <property type="entry name" value="MA"/>
    <property type="match status" value="1"/>
</dbReference>
<dbReference type="Gene3D" id="1.10.287.950">
    <property type="entry name" value="Methyl-accepting chemotaxis protein"/>
    <property type="match status" value="1"/>
</dbReference>
<organism evidence="9 10">
    <name type="scientific">Methylobacterium indicum</name>
    <dbReference type="NCBI Taxonomy" id="1775910"/>
    <lineage>
        <taxon>Bacteria</taxon>
        <taxon>Pseudomonadati</taxon>
        <taxon>Pseudomonadota</taxon>
        <taxon>Alphaproteobacteria</taxon>
        <taxon>Hyphomicrobiales</taxon>
        <taxon>Methylobacteriaceae</taxon>
        <taxon>Methylobacterium</taxon>
    </lineage>
</organism>
<evidence type="ECO:0000313" key="9">
    <source>
        <dbReference type="EMBL" id="BCM84382.1"/>
    </source>
</evidence>
<dbReference type="GO" id="GO:0007165">
    <property type="term" value="P:signal transduction"/>
    <property type="evidence" value="ECO:0007669"/>
    <property type="project" value="UniProtKB-KW"/>
</dbReference>
<sequence length="711" mass="74075">MRLTIKTKLAASSGLLILLSLGAGGLAYTQLSEMGQAELALVAQGRQAIRAGELQEQIQAQIRSERNILLMTTDKDREFHIESLLTRRTDVQRLYREVSDGASERGRAMLASAEAAYKRLNQLQDEMIRLARLNSASHAADLWKGDGLTAVAAFNAALDAAGAEIAKAAPSPERERAGLDLQTLRYRTARLARVSLEVVGATTLAEIEAARRAVATESETTGTALRDVVAALSPLGIAPAQVRAKAEQVTGLVGRVVEIAAAAGDIRARTITVGEGLTVGREVMAGFRQYAQFTGTRMDEVSGAALKGAESAKALMLAAVAASVLVGLASSLLIAFSIGRSLARANDLADSLAAGDLTKEVAPRSDDEIGDLVHALNGTVARLRSVVSEALAAAGNVSAGSQELSASAEQLSQGSTEQASSTEEASASMEEMAANVRQNAENASQTETIARQSARDAEASGAAVGRAVEAMQTIAQKITIVQEIARQTDLLALNAAVEAARAGEHGRGFAVVASEVRKLAERSQTAAAEIGTLSADSVKVAREAGEMLGRLVPDIKRTAGLVEEITAACREQDVGSAQINQAIQQLDKVTQQNASASEQVSATSEELAAQAEQLQATIAYFRIGEGEAQTDAAVGQLRRTAARMAAPVTPKAKMAAKIAAKTAAKTATKTLAKVAPKAPPGRPVQSRPAAPGGFAFDMGEDEDDAAFKRSA</sequence>
<dbReference type="Pfam" id="PF00015">
    <property type="entry name" value="MCPsignal"/>
    <property type="match status" value="1"/>
</dbReference>
<feature type="compositionally biased region" description="Low complexity" evidence="6">
    <location>
        <begin position="415"/>
        <end position="434"/>
    </location>
</feature>
<dbReference type="GO" id="GO:0006935">
    <property type="term" value="P:chemotaxis"/>
    <property type="evidence" value="ECO:0007669"/>
    <property type="project" value="UniProtKB-KW"/>
</dbReference>
<feature type="domain" description="Methyl-accepting transducer" evidence="7">
    <location>
        <begin position="393"/>
        <end position="608"/>
    </location>
</feature>
<dbReference type="PANTHER" id="PTHR43531">
    <property type="entry name" value="PROTEIN ICFG"/>
    <property type="match status" value="1"/>
</dbReference>
<evidence type="ECO:0000259" key="7">
    <source>
        <dbReference type="PROSITE" id="PS50111"/>
    </source>
</evidence>
<evidence type="ECO:0000256" key="2">
    <source>
        <dbReference type="ARBA" id="ARBA00022500"/>
    </source>
</evidence>
<dbReference type="Pfam" id="PF00672">
    <property type="entry name" value="HAMP"/>
    <property type="match status" value="1"/>
</dbReference>
<dbReference type="GO" id="GO:0004888">
    <property type="term" value="F:transmembrane signaling receptor activity"/>
    <property type="evidence" value="ECO:0007669"/>
    <property type="project" value="TreeGrafter"/>
</dbReference>
<dbReference type="CDD" id="cd06225">
    <property type="entry name" value="HAMP"/>
    <property type="match status" value="1"/>
</dbReference>
<dbReference type="InterPro" id="IPR003660">
    <property type="entry name" value="HAMP_dom"/>
</dbReference>
<dbReference type="PROSITE" id="PS50885">
    <property type="entry name" value="HAMP"/>
    <property type="match status" value="1"/>
</dbReference>
<feature type="region of interest" description="Disordered" evidence="6">
    <location>
        <begin position="405"/>
        <end position="455"/>
    </location>
</feature>
<dbReference type="InterPro" id="IPR004089">
    <property type="entry name" value="MCPsignal_dom"/>
</dbReference>
<keyword evidence="2" id="KW-0145">Chemotaxis</keyword>
<dbReference type="Proteomes" id="UP000663508">
    <property type="component" value="Chromosome"/>
</dbReference>
<gene>
    <name evidence="9" type="ORF">mvi_28430</name>
</gene>
<evidence type="ECO:0000256" key="1">
    <source>
        <dbReference type="ARBA" id="ARBA00004370"/>
    </source>
</evidence>
<proteinExistence type="inferred from homology"/>
<feature type="domain" description="HAMP" evidence="8">
    <location>
        <begin position="336"/>
        <end position="388"/>
    </location>
</feature>
<dbReference type="SUPFAM" id="SSF58104">
    <property type="entry name" value="Methyl-accepting chemotaxis protein (MCP) signaling domain"/>
    <property type="match status" value="1"/>
</dbReference>
<name>A0A8H8WU45_9HYPH</name>
<comment type="similarity">
    <text evidence="3">Belongs to the methyl-accepting chemotaxis (MCP) protein family.</text>
</comment>
<accession>A0A8H8WU45</accession>
<feature type="region of interest" description="Disordered" evidence="6">
    <location>
        <begin position="672"/>
        <end position="711"/>
    </location>
</feature>
<keyword evidence="5" id="KW-0175">Coiled coil</keyword>
<dbReference type="EMBL" id="AP024145">
    <property type="protein sequence ID" value="BCM84382.1"/>
    <property type="molecule type" value="Genomic_DNA"/>
</dbReference>
<reference evidence="9" key="1">
    <citation type="submission" date="2020-11" db="EMBL/GenBank/DDBJ databases">
        <title>Complete genome sequence of a novel pathogenic Methylobacterium strain isolated from rice in Vietnam.</title>
        <authorList>
            <person name="Lai K."/>
            <person name="Okazaki S."/>
            <person name="Higashi K."/>
            <person name="Mori H."/>
            <person name="Toyoda A."/>
            <person name="Kurokawa K."/>
        </authorList>
    </citation>
    <scope>NUCLEOTIDE SEQUENCE</scope>
    <source>
        <strain evidence="9">VL1</strain>
    </source>
</reference>
<evidence type="ECO:0000256" key="3">
    <source>
        <dbReference type="ARBA" id="ARBA00029447"/>
    </source>
</evidence>
<dbReference type="PROSITE" id="PS50111">
    <property type="entry name" value="CHEMOTAXIS_TRANSDUC_2"/>
    <property type="match status" value="1"/>
</dbReference>
<dbReference type="AlphaFoldDB" id="A0A8H8WU45"/>
<dbReference type="SMART" id="SM00304">
    <property type="entry name" value="HAMP"/>
    <property type="match status" value="1"/>
</dbReference>
<dbReference type="GO" id="GO:0005886">
    <property type="term" value="C:plasma membrane"/>
    <property type="evidence" value="ECO:0007669"/>
    <property type="project" value="TreeGrafter"/>
</dbReference>
<dbReference type="PANTHER" id="PTHR43531:SF11">
    <property type="entry name" value="METHYL-ACCEPTING CHEMOTAXIS PROTEIN 3"/>
    <property type="match status" value="1"/>
</dbReference>
<dbReference type="InterPro" id="IPR051310">
    <property type="entry name" value="MCP_chemotaxis"/>
</dbReference>
<evidence type="ECO:0000259" key="8">
    <source>
        <dbReference type="PROSITE" id="PS50885"/>
    </source>
</evidence>
<evidence type="ECO:0000256" key="4">
    <source>
        <dbReference type="PROSITE-ProRule" id="PRU00284"/>
    </source>
</evidence>
<comment type="subcellular location">
    <subcellularLocation>
        <location evidence="1">Membrane</location>
    </subcellularLocation>
</comment>
<feature type="coiled-coil region" evidence="5">
    <location>
        <begin position="579"/>
        <end position="617"/>
    </location>
</feature>
<dbReference type="KEGG" id="mind:mvi_28430"/>
<feature type="compositionally biased region" description="Polar residues" evidence="6">
    <location>
        <begin position="405"/>
        <end position="414"/>
    </location>
</feature>
<feature type="compositionally biased region" description="Polar residues" evidence="6">
    <location>
        <begin position="436"/>
        <end position="451"/>
    </location>
</feature>
<evidence type="ECO:0000256" key="5">
    <source>
        <dbReference type="SAM" id="Coils"/>
    </source>
</evidence>
<protein>
    <recommendedName>
        <fullName evidence="11">Chemotaxis protein</fullName>
    </recommendedName>
</protein>
<keyword evidence="4" id="KW-0807">Transducer</keyword>
<evidence type="ECO:0000256" key="6">
    <source>
        <dbReference type="SAM" id="MobiDB-lite"/>
    </source>
</evidence>
<dbReference type="RefSeq" id="WP_207183240.1">
    <property type="nucleotide sequence ID" value="NZ_AP024145.1"/>
</dbReference>